<reference evidence="1" key="1">
    <citation type="journal article" date="2020" name="New Phytol.">
        <title>Comparative genomics reveals dynamic genome evolution in host specialist ectomycorrhizal fungi.</title>
        <authorList>
            <person name="Lofgren L.A."/>
            <person name="Nguyen N.H."/>
            <person name="Vilgalys R."/>
            <person name="Ruytinx J."/>
            <person name="Liao H.L."/>
            <person name="Branco S."/>
            <person name="Kuo A."/>
            <person name="LaButti K."/>
            <person name="Lipzen A."/>
            <person name="Andreopoulos W."/>
            <person name="Pangilinan J."/>
            <person name="Riley R."/>
            <person name="Hundley H."/>
            <person name="Na H."/>
            <person name="Barry K."/>
            <person name="Grigoriev I.V."/>
            <person name="Stajich J.E."/>
            <person name="Kennedy P.G."/>
        </authorList>
    </citation>
    <scope>NUCLEOTIDE SEQUENCE</scope>
    <source>
        <strain evidence="1">DOB743</strain>
    </source>
</reference>
<accession>A0A9P7CX60</accession>
<dbReference type="EMBL" id="JABBWD010000068">
    <property type="protein sequence ID" value="KAG1769964.1"/>
    <property type="molecule type" value="Genomic_DNA"/>
</dbReference>
<gene>
    <name evidence="1" type="ORF">EV702DRAFT_978335</name>
</gene>
<comment type="caution">
    <text evidence="1">The sequence shown here is derived from an EMBL/GenBank/DDBJ whole genome shotgun (WGS) entry which is preliminary data.</text>
</comment>
<sequence length="66" mass="7265">MDIFLTYANFLLGSEDKDKSRPVIIGEAPPPHSAHLRGQRLLANGVINREGPSRLRPSAATTKVRK</sequence>
<proteinExistence type="predicted"/>
<protein>
    <submittedName>
        <fullName evidence="1">Uncharacterized protein</fullName>
    </submittedName>
</protein>
<dbReference type="OrthoDB" id="2607896at2759"/>
<dbReference type="AlphaFoldDB" id="A0A9P7CX60"/>
<keyword evidence="2" id="KW-1185">Reference proteome</keyword>
<evidence type="ECO:0000313" key="1">
    <source>
        <dbReference type="EMBL" id="KAG1769964.1"/>
    </source>
</evidence>
<organism evidence="1 2">
    <name type="scientific">Suillus placidus</name>
    <dbReference type="NCBI Taxonomy" id="48579"/>
    <lineage>
        <taxon>Eukaryota</taxon>
        <taxon>Fungi</taxon>
        <taxon>Dikarya</taxon>
        <taxon>Basidiomycota</taxon>
        <taxon>Agaricomycotina</taxon>
        <taxon>Agaricomycetes</taxon>
        <taxon>Agaricomycetidae</taxon>
        <taxon>Boletales</taxon>
        <taxon>Suillineae</taxon>
        <taxon>Suillaceae</taxon>
        <taxon>Suillus</taxon>
    </lineage>
</organism>
<evidence type="ECO:0000313" key="2">
    <source>
        <dbReference type="Proteomes" id="UP000714275"/>
    </source>
</evidence>
<name>A0A9P7CX60_9AGAM</name>
<dbReference type="Proteomes" id="UP000714275">
    <property type="component" value="Unassembled WGS sequence"/>
</dbReference>
<feature type="non-terminal residue" evidence="1">
    <location>
        <position position="66"/>
    </location>
</feature>